<organism evidence="1 2">
    <name type="scientific">Ixodes persulcatus</name>
    <name type="common">Taiga tick</name>
    <dbReference type="NCBI Taxonomy" id="34615"/>
    <lineage>
        <taxon>Eukaryota</taxon>
        <taxon>Metazoa</taxon>
        <taxon>Ecdysozoa</taxon>
        <taxon>Arthropoda</taxon>
        <taxon>Chelicerata</taxon>
        <taxon>Arachnida</taxon>
        <taxon>Acari</taxon>
        <taxon>Parasitiformes</taxon>
        <taxon>Ixodida</taxon>
        <taxon>Ixodoidea</taxon>
        <taxon>Ixodidae</taxon>
        <taxon>Ixodinae</taxon>
        <taxon>Ixodes</taxon>
    </lineage>
</organism>
<gene>
    <name evidence="1" type="ORF">HPB47_023569</name>
</gene>
<protein>
    <submittedName>
        <fullName evidence="1">Uncharacterized protein</fullName>
    </submittedName>
</protein>
<dbReference type="EMBL" id="JABSTQ010009405">
    <property type="protein sequence ID" value="KAG0429514.1"/>
    <property type="molecule type" value="Genomic_DNA"/>
</dbReference>
<dbReference type="Proteomes" id="UP000805193">
    <property type="component" value="Unassembled WGS sequence"/>
</dbReference>
<name>A0AC60Q718_IXOPE</name>
<sequence>MLIVTNPTSRLGLMTVEHATRCHRKHLASAEHTDGRHYGDPACAMGAYSQLKLVLWKNVALRLRQPGSTEDVFKSAVDLASTLSTATTGSKSLRLLESILGLNESSTLFYTRPAELQLSKEGSILVRHVALDVPSLEAIVSDLLGFIPDFIRIGLNVLQTDLGPLVEKLEQNRVRKYYVPCQVGTFADLLSVENTDVLRNLERRICQKIPLLMTQFFLEPHVAAISKMVQDVNHGIEVSFNWVGAGSHTVALLKSVERIKGFRGSVFPDVPALHDGKLKEALEDARATIGIDNTPQSYGCLYVSRLEEQGLGAQWETLWESPIPGDSMNFGYCIGLLLFDSIIYLLVAFVVSSVFQNDITDLQGILKVIRGVVPLAQVANDHGGGEVVISLPQRDPTENTVYPFSELISVLDERMLEFGFGTYGFSSTTLEEVFLSLCAVCDTEYGSKAAAQSLQSLSQAAMIRLHDKVDRTHSKDTPVIGGERSLSGGHGLSGSALKKSQFKALLLKRLYHTVNNWKAIFFSIVLPCIFIALAMGFTLIVPVPEPEPSLRLTTQLYGPGAAAFISVSHVAEVGIAIVILMGLSFIPSRVVVYVVNERVRDEKQVQRISGIGPLLYWTTTFIWDMGLVLAAVILSCLIIVAFGLPVYVSKLNFPAVALLMVLFGLTKNQIQADVYQRFGQDTYESPFSERILAYNYCAMFLVGVICFCVNLVFEYHFIRGQTSQPVICNIKPLASKFCVLMLLRVNLNRMQVYHQGYKAVNNVSFGIPKGECFGLLGVNGAGKTTLFRILTGQLQPTKGGAFIQDKSLAKVFSKGTQLVGYCPQADALDDLLSPRQHLVIYAMMRGISDCFLFGFCQVVEEALARFQLTMYSNHRVGTLSRGTRRKVCTAISMLGDPQLCPPGFGMDPVTRRLVWANVSEAVRDKRSVLLTSH</sequence>
<accession>A0AC60Q718</accession>
<proteinExistence type="predicted"/>
<reference evidence="1 2" key="1">
    <citation type="journal article" date="2020" name="Cell">
        <title>Large-Scale Comparative Analyses of Tick Genomes Elucidate Their Genetic Diversity and Vector Capacities.</title>
        <authorList>
            <consortium name="Tick Genome and Microbiome Consortium (TIGMIC)"/>
            <person name="Jia N."/>
            <person name="Wang J."/>
            <person name="Shi W."/>
            <person name="Du L."/>
            <person name="Sun Y."/>
            <person name="Zhan W."/>
            <person name="Jiang J.F."/>
            <person name="Wang Q."/>
            <person name="Zhang B."/>
            <person name="Ji P."/>
            <person name="Bell-Sakyi L."/>
            <person name="Cui X.M."/>
            <person name="Yuan T.T."/>
            <person name="Jiang B.G."/>
            <person name="Yang W.F."/>
            <person name="Lam T.T."/>
            <person name="Chang Q.C."/>
            <person name="Ding S.J."/>
            <person name="Wang X.J."/>
            <person name="Zhu J.G."/>
            <person name="Ruan X.D."/>
            <person name="Zhao L."/>
            <person name="Wei J.T."/>
            <person name="Ye R.Z."/>
            <person name="Que T.C."/>
            <person name="Du C.H."/>
            <person name="Zhou Y.H."/>
            <person name="Cheng J.X."/>
            <person name="Dai P.F."/>
            <person name="Guo W.B."/>
            <person name="Han X.H."/>
            <person name="Huang E.J."/>
            <person name="Li L.F."/>
            <person name="Wei W."/>
            <person name="Gao Y.C."/>
            <person name="Liu J.Z."/>
            <person name="Shao H.Z."/>
            <person name="Wang X."/>
            <person name="Wang C.C."/>
            <person name="Yang T.C."/>
            <person name="Huo Q.B."/>
            <person name="Li W."/>
            <person name="Chen H.Y."/>
            <person name="Chen S.E."/>
            <person name="Zhou L.G."/>
            <person name="Ni X.B."/>
            <person name="Tian J.H."/>
            <person name="Sheng Y."/>
            <person name="Liu T."/>
            <person name="Pan Y.S."/>
            <person name="Xia L.Y."/>
            <person name="Li J."/>
            <person name="Zhao F."/>
            <person name="Cao W.C."/>
        </authorList>
    </citation>
    <scope>NUCLEOTIDE SEQUENCE [LARGE SCALE GENOMIC DNA]</scope>
    <source>
        <strain evidence="1">Iper-2018</strain>
    </source>
</reference>
<comment type="caution">
    <text evidence="1">The sequence shown here is derived from an EMBL/GenBank/DDBJ whole genome shotgun (WGS) entry which is preliminary data.</text>
</comment>
<evidence type="ECO:0000313" key="1">
    <source>
        <dbReference type="EMBL" id="KAG0429514.1"/>
    </source>
</evidence>
<feature type="non-terminal residue" evidence="1">
    <location>
        <position position="933"/>
    </location>
</feature>
<keyword evidence="2" id="KW-1185">Reference proteome</keyword>
<evidence type="ECO:0000313" key="2">
    <source>
        <dbReference type="Proteomes" id="UP000805193"/>
    </source>
</evidence>